<keyword evidence="5" id="KW-1185">Reference proteome</keyword>
<evidence type="ECO:0000259" key="3">
    <source>
        <dbReference type="Pfam" id="PF08544"/>
    </source>
</evidence>
<organism evidence="4 5">
    <name type="scientific">Protopolystoma xenopodis</name>
    <dbReference type="NCBI Taxonomy" id="117903"/>
    <lineage>
        <taxon>Eukaryota</taxon>
        <taxon>Metazoa</taxon>
        <taxon>Spiralia</taxon>
        <taxon>Lophotrochozoa</taxon>
        <taxon>Platyhelminthes</taxon>
        <taxon>Monogenea</taxon>
        <taxon>Polyopisthocotylea</taxon>
        <taxon>Polystomatidea</taxon>
        <taxon>Polystomatidae</taxon>
        <taxon>Protopolystoma</taxon>
    </lineage>
</organism>
<dbReference type="Gene3D" id="3.30.70.890">
    <property type="entry name" value="GHMP kinase, C-terminal domain"/>
    <property type="match status" value="1"/>
</dbReference>
<evidence type="ECO:0000256" key="2">
    <source>
        <dbReference type="ARBA" id="ARBA00022840"/>
    </source>
</evidence>
<dbReference type="GO" id="GO:0006012">
    <property type="term" value="P:galactose metabolic process"/>
    <property type="evidence" value="ECO:0007669"/>
    <property type="project" value="TreeGrafter"/>
</dbReference>
<dbReference type="GO" id="GO:0005524">
    <property type="term" value="F:ATP binding"/>
    <property type="evidence" value="ECO:0007669"/>
    <property type="project" value="UniProtKB-KW"/>
</dbReference>
<protein>
    <recommendedName>
        <fullName evidence="3">GHMP kinase C-terminal domain-containing protein</fullName>
    </recommendedName>
</protein>
<feature type="domain" description="GHMP kinase C-terminal" evidence="3">
    <location>
        <begin position="5"/>
        <end position="52"/>
    </location>
</feature>
<dbReference type="OrthoDB" id="275179at2759"/>
<dbReference type="AlphaFoldDB" id="A0A448WG67"/>
<dbReference type="Proteomes" id="UP000784294">
    <property type="component" value="Unassembled WGS sequence"/>
</dbReference>
<evidence type="ECO:0000256" key="1">
    <source>
        <dbReference type="ARBA" id="ARBA00022741"/>
    </source>
</evidence>
<comment type="caution">
    <text evidence="4">The sequence shown here is derived from an EMBL/GenBank/DDBJ whole genome shotgun (WGS) entry which is preliminary data.</text>
</comment>
<dbReference type="SUPFAM" id="SSF55060">
    <property type="entry name" value="GHMP Kinase, C-terminal domain"/>
    <property type="match status" value="1"/>
</dbReference>
<reference evidence="4" key="1">
    <citation type="submission" date="2018-11" db="EMBL/GenBank/DDBJ databases">
        <authorList>
            <consortium name="Pathogen Informatics"/>
        </authorList>
    </citation>
    <scope>NUCLEOTIDE SEQUENCE</scope>
</reference>
<dbReference type="InterPro" id="IPR013750">
    <property type="entry name" value="GHMP_kinase_C_dom"/>
</dbReference>
<dbReference type="GO" id="GO:0004335">
    <property type="term" value="F:galactokinase activity"/>
    <property type="evidence" value="ECO:0007669"/>
    <property type="project" value="TreeGrafter"/>
</dbReference>
<dbReference type="PANTHER" id="PTHR10457:SF7">
    <property type="entry name" value="GALACTOKINASE-RELATED"/>
    <property type="match status" value="1"/>
</dbReference>
<dbReference type="Pfam" id="PF08544">
    <property type="entry name" value="GHMP_kinases_C"/>
    <property type="match status" value="1"/>
</dbReference>
<proteinExistence type="predicted"/>
<dbReference type="GO" id="GO:0005829">
    <property type="term" value="C:cytosol"/>
    <property type="evidence" value="ECO:0007669"/>
    <property type="project" value="TreeGrafter"/>
</dbReference>
<dbReference type="PANTHER" id="PTHR10457">
    <property type="entry name" value="MEVALONATE KINASE/GALACTOKINASE"/>
    <property type="match status" value="1"/>
</dbReference>
<accession>A0A448WG67</accession>
<gene>
    <name evidence="4" type="ORF">PXEA_LOCUS4438</name>
</gene>
<dbReference type="InterPro" id="IPR036554">
    <property type="entry name" value="GHMP_kinase_C_sf"/>
</dbReference>
<dbReference type="EMBL" id="CAAALY010010550">
    <property type="protein sequence ID" value="VEL10998.1"/>
    <property type="molecule type" value="Genomic_DNA"/>
</dbReference>
<name>A0A448WG67_9PLAT</name>
<evidence type="ECO:0000313" key="5">
    <source>
        <dbReference type="Proteomes" id="UP000784294"/>
    </source>
</evidence>
<evidence type="ECO:0000313" key="4">
    <source>
        <dbReference type="EMBL" id="VEL10998.1"/>
    </source>
</evidence>
<keyword evidence="1" id="KW-0547">Nucleotide-binding</keyword>
<sequence length="69" mass="7602">MDFLQRDDYEVSSPQLDELVELSRCHPGVLGARMTGGGFGGSIIALVRSNEASSYRDMILVRTEVPFPN</sequence>
<keyword evidence="2" id="KW-0067">ATP-binding</keyword>